<dbReference type="GO" id="GO:0006605">
    <property type="term" value="P:protein targeting"/>
    <property type="evidence" value="ECO:0007669"/>
    <property type="project" value="UniProtKB-UniRule"/>
</dbReference>
<evidence type="ECO:0000256" key="4">
    <source>
        <dbReference type="ARBA" id="ARBA00022927"/>
    </source>
</evidence>
<evidence type="ECO:0000256" key="7">
    <source>
        <dbReference type="ARBA" id="ARBA00023136"/>
    </source>
</evidence>
<keyword evidence="3 8" id="KW-0812">Transmembrane</keyword>
<reference evidence="9 14" key="3">
    <citation type="journal article" date="2019" name="Nat. Med.">
        <title>A library of human gut bacterial isolates paired with longitudinal multiomics data enables mechanistic microbiome research.</title>
        <authorList>
            <person name="Poyet M."/>
            <person name="Groussin M."/>
            <person name="Gibbons S.M."/>
            <person name="Avila-Pacheco J."/>
            <person name="Jiang X."/>
            <person name="Kearney S.M."/>
            <person name="Perrotta A.R."/>
            <person name="Berdy B."/>
            <person name="Zhao S."/>
            <person name="Lieberman T.D."/>
            <person name="Swanson P.K."/>
            <person name="Smith M."/>
            <person name="Roesemann S."/>
            <person name="Alexander J.E."/>
            <person name="Rich S.A."/>
            <person name="Livny J."/>
            <person name="Vlamakis H."/>
            <person name="Clish C."/>
            <person name="Bullock K."/>
            <person name="Deik A."/>
            <person name="Scott J."/>
            <person name="Pierce K.A."/>
            <person name="Xavier R.J."/>
            <person name="Alm E.J."/>
        </authorList>
    </citation>
    <scope>NUCLEOTIDE SEQUENCE [LARGE SCALE GENOMIC DNA]</scope>
    <source>
        <strain evidence="9 14">BIOML-A136</strain>
    </source>
</reference>
<keyword evidence="8" id="KW-1003">Cell membrane</keyword>
<feature type="transmembrane region" description="Helical" evidence="8">
    <location>
        <begin position="39"/>
        <end position="60"/>
    </location>
</feature>
<comment type="subunit">
    <text evidence="8">Component of the Sec protein translocase complex. Heterotrimer consisting of SecY, SecE and SecG subunits. The heterotrimers can form oligomers, although 1 heterotrimer is thought to be able to translocate proteins. Interacts with the ribosome. Interacts with SecDF, and other proteins may be involved. Interacts with SecA.</text>
</comment>
<evidence type="ECO:0000256" key="5">
    <source>
        <dbReference type="ARBA" id="ARBA00022989"/>
    </source>
</evidence>
<organism evidence="11 13">
    <name type="scientific">Bifidobacterium longum</name>
    <dbReference type="NCBI Taxonomy" id="216816"/>
    <lineage>
        <taxon>Bacteria</taxon>
        <taxon>Bacillati</taxon>
        <taxon>Actinomycetota</taxon>
        <taxon>Actinomycetes</taxon>
        <taxon>Bifidobacteriales</taxon>
        <taxon>Bifidobacteriaceae</taxon>
        <taxon>Bifidobacterium</taxon>
    </lineage>
</organism>
<dbReference type="GO" id="GO:0005886">
    <property type="term" value="C:plasma membrane"/>
    <property type="evidence" value="ECO:0007669"/>
    <property type="project" value="UniProtKB-SubCell"/>
</dbReference>
<evidence type="ECO:0000313" key="14">
    <source>
        <dbReference type="Proteomes" id="UP000476628"/>
    </source>
</evidence>
<evidence type="ECO:0000313" key="9">
    <source>
        <dbReference type="EMBL" id="KAB7202486.1"/>
    </source>
</evidence>
<dbReference type="GO" id="GO:0008320">
    <property type="term" value="F:protein transmembrane transporter activity"/>
    <property type="evidence" value="ECO:0007669"/>
    <property type="project" value="UniProtKB-UniRule"/>
</dbReference>
<dbReference type="EMBL" id="PJDT01000033">
    <property type="protein sequence ID" value="PKC86776.1"/>
    <property type="molecule type" value="Genomic_DNA"/>
</dbReference>
<dbReference type="GO" id="GO:0065002">
    <property type="term" value="P:intracellular protein transmembrane transport"/>
    <property type="evidence" value="ECO:0007669"/>
    <property type="project" value="UniProtKB-UniRule"/>
</dbReference>
<dbReference type="AlphaFoldDB" id="A0A2N0T4L0"/>
<dbReference type="NCBIfam" id="TIGR00964">
    <property type="entry name" value="secE_bact"/>
    <property type="match status" value="1"/>
</dbReference>
<dbReference type="GO" id="GO:0009306">
    <property type="term" value="P:protein secretion"/>
    <property type="evidence" value="ECO:0007669"/>
    <property type="project" value="UniProtKB-UniRule"/>
</dbReference>
<evidence type="ECO:0000256" key="8">
    <source>
        <dbReference type="HAMAP-Rule" id="MF_00422"/>
    </source>
</evidence>
<dbReference type="InterPro" id="IPR005807">
    <property type="entry name" value="SecE_bac"/>
</dbReference>
<evidence type="ECO:0000256" key="3">
    <source>
        <dbReference type="ARBA" id="ARBA00022692"/>
    </source>
</evidence>
<evidence type="ECO:0000313" key="10">
    <source>
        <dbReference type="EMBL" id="PKC86776.1"/>
    </source>
</evidence>
<dbReference type="EMBL" id="WDUB01000015">
    <property type="protein sequence ID" value="KAB7202486.1"/>
    <property type="molecule type" value="Genomic_DNA"/>
</dbReference>
<evidence type="ECO:0000313" key="11">
    <source>
        <dbReference type="EMBL" id="RGL48689.1"/>
    </source>
</evidence>
<dbReference type="InterPro" id="IPR038379">
    <property type="entry name" value="SecE_sf"/>
</dbReference>
<dbReference type="Proteomes" id="UP000261288">
    <property type="component" value="Unassembled WGS sequence"/>
</dbReference>
<dbReference type="Gene3D" id="1.20.5.1030">
    <property type="entry name" value="Preprotein translocase secy subunit"/>
    <property type="match status" value="1"/>
</dbReference>
<dbReference type="Pfam" id="PF00584">
    <property type="entry name" value="SecE"/>
    <property type="match status" value="1"/>
</dbReference>
<dbReference type="InterPro" id="IPR001901">
    <property type="entry name" value="Translocase_SecE/Sec61-g"/>
</dbReference>
<comment type="subcellular location">
    <subcellularLocation>
        <location evidence="8">Cell membrane</location>
        <topology evidence="8">Single-pass membrane protein</topology>
    </subcellularLocation>
    <subcellularLocation>
        <location evidence="1">Membrane</location>
    </subcellularLocation>
</comment>
<keyword evidence="2 8" id="KW-0813">Transport</keyword>
<comment type="similarity">
    <text evidence="8">Belongs to the SecE/SEC61-gamma family.</text>
</comment>
<evidence type="ECO:0000256" key="1">
    <source>
        <dbReference type="ARBA" id="ARBA00004370"/>
    </source>
</evidence>
<dbReference type="Proteomes" id="UP000476628">
    <property type="component" value="Unassembled WGS sequence"/>
</dbReference>
<evidence type="ECO:0000313" key="12">
    <source>
        <dbReference type="Proteomes" id="UP000232654"/>
    </source>
</evidence>
<reference evidence="11 13" key="2">
    <citation type="submission" date="2018-08" db="EMBL/GenBank/DDBJ databases">
        <title>A genome reference for cultivated species of the human gut microbiota.</title>
        <authorList>
            <person name="Zou Y."/>
            <person name="Xue W."/>
            <person name="Luo G."/>
        </authorList>
    </citation>
    <scope>NUCLEOTIDE SEQUENCE [LARGE SCALE GENOMIC DNA]</scope>
    <source>
        <strain evidence="11 13">TF06-45A</strain>
    </source>
</reference>
<dbReference type="RefSeq" id="WP_007055581.1">
    <property type="nucleotide sequence ID" value="NZ_CP065396.1"/>
</dbReference>
<comment type="caution">
    <text evidence="11">The sequence shown here is derived from an EMBL/GenBank/DDBJ whole genome shotgun (WGS) entry which is preliminary data.</text>
</comment>
<gene>
    <name evidence="8 9" type="primary">secE</name>
    <name evidence="10" type="ORF">APC1503_2131</name>
    <name evidence="11" type="ORF">DXC63_06790</name>
    <name evidence="9" type="ORF">GBC45_08965</name>
</gene>
<dbReference type="GO" id="GO:0043952">
    <property type="term" value="P:protein transport by the Sec complex"/>
    <property type="evidence" value="ECO:0007669"/>
    <property type="project" value="UniProtKB-UniRule"/>
</dbReference>
<accession>A0A2N0T4L0</accession>
<dbReference type="EMBL" id="QSRZ01000006">
    <property type="protein sequence ID" value="RGL48689.1"/>
    <property type="molecule type" value="Genomic_DNA"/>
</dbReference>
<keyword evidence="6 8" id="KW-0811">Translocation</keyword>
<evidence type="ECO:0000256" key="6">
    <source>
        <dbReference type="ARBA" id="ARBA00023010"/>
    </source>
</evidence>
<keyword evidence="4 8" id="KW-0653">Protein transport</keyword>
<reference evidence="10 12" key="1">
    <citation type="submission" date="2017-12" db="EMBL/GenBank/DDBJ databases">
        <title>Bifidobacterium longum APC/DPC strains.</title>
        <authorList>
            <person name="Arboleya S."/>
        </authorList>
    </citation>
    <scope>NUCLEOTIDE SEQUENCE [LARGE SCALE GENOMIC DNA]</scope>
    <source>
        <strain evidence="10 12">APC1503</strain>
    </source>
</reference>
<keyword evidence="5 8" id="KW-1133">Transmembrane helix</keyword>
<dbReference type="HAMAP" id="MF_00422">
    <property type="entry name" value="SecE"/>
    <property type="match status" value="1"/>
</dbReference>
<dbReference type="Proteomes" id="UP000232654">
    <property type="component" value="Unassembled WGS sequence"/>
</dbReference>
<name>A0A2N0T4L0_BIFLN</name>
<protein>
    <recommendedName>
        <fullName evidence="8">Protein translocase subunit SecE</fullName>
    </recommendedName>
</protein>
<evidence type="ECO:0000313" key="13">
    <source>
        <dbReference type="Proteomes" id="UP000261288"/>
    </source>
</evidence>
<evidence type="ECO:0000256" key="2">
    <source>
        <dbReference type="ARBA" id="ARBA00022448"/>
    </source>
</evidence>
<sequence length="73" mass="8327">MTEKTSLKQSRNPFLTIGRYVRQVIDETRKTVTPTAREWMAWSIAAFVFVILLMILVTGMDFGLGKLTLMVFG</sequence>
<keyword evidence="7 8" id="KW-0472">Membrane</keyword>
<proteinExistence type="inferred from homology"/>
<comment type="function">
    <text evidence="8">Essential subunit of the Sec protein translocation channel SecYEG. Clamps together the 2 halves of SecY. May contact the channel plug during translocation.</text>
</comment>